<protein>
    <submittedName>
        <fullName evidence="2">DUF4405 domain-containing protein</fullName>
    </submittedName>
</protein>
<evidence type="ECO:0000256" key="1">
    <source>
        <dbReference type="SAM" id="Phobius"/>
    </source>
</evidence>
<comment type="caution">
    <text evidence="2">The sequence shown here is derived from an EMBL/GenBank/DDBJ whole genome shotgun (WGS) entry which is preliminary data.</text>
</comment>
<dbReference type="Proteomes" id="UP001205861">
    <property type="component" value="Unassembled WGS sequence"/>
</dbReference>
<name>A0ABT2BRQ2_9BURK</name>
<gene>
    <name evidence="2" type="ORF">NX773_21525</name>
</gene>
<feature type="transmembrane region" description="Helical" evidence="1">
    <location>
        <begin position="130"/>
        <end position="149"/>
    </location>
</feature>
<keyword evidence="3" id="KW-1185">Reference proteome</keyword>
<reference evidence="2 3" key="1">
    <citation type="submission" date="2022-08" db="EMBL/GenBank/DDBJ databases">
        <title>Reclassification of Massilia species as members of the genera Telluria, Duganella, Pseudoduganella, Mokoshia gen. nov. and Zemynaea gen. nov. using orthogonal and non-orthogonal genome-based approaches.</title>
        <authorList>
            <person name="Bowman J.P."/>
        </authorList>
    </citation>
    <scope>NUCLEOTIDE SEQUENCE [LARGE SCALE GENOMIC DNA]</scope>
    <source>
        <strain evidence="2 3">JCM 31607</strain>
    </source>
</reference>
<feature type="transmembrane region" description="Helical" evidence="1">
    <location>
        <begin position="96"/>
        <end position="118"/>
    </location>
</feature>
<keyword evidence="1" id="KW-0812">Transmembrane</keyword>
<dbReference type="RefSeq" id="WP_258858313.1">
    <property type="nucleotide sequence ID" value="NZ_JANUGV010000008.1"/>
</dbReference>
<organism evidence="2 3">
    <name type="scientific">Massilia solisilvae</name>
    <dbReference type="NCBI Taxonomy" id="1811225"/>
    <lineage>
        <taxon>Bacteria</taxon>
        <taxon>Pseudomonadati</taxon>
        <taxon>Pseudomonadota</taxon>
        <taxon>Betaproteobacteria</taxon>
        <taxon>Burkholderiales</taxon>
        <taxon>Oxalobacteraceae</taxon>
        <taxon>Telluria group</taxon>
        <taxon>Massilia</taxon>
    </lineage>
</organism>
<evidence type="ECO:0000313" key="2">
    <source>
        <dbReference type="EMBL" id="MCS0610755.1"/>
    </source>
</evidence>
<keyword evidence="1" id="KW-0472">Membrane</keyword>
<dbReference type="EMBL" id="JANUGV010000008">
    <property type="protein sequence ID" value="MCS0610755.1"/>
    <property type="molecule type" value="Genomic_DNA"/>
</dbReference>
<proteinExistence type="predicted"/>
<evidence type="ECO:0000313" key="3">
    <source>
        <dbReference type="Proteomes" id="UP001205861"/>
    </source>
</evidence>
<keyword evidence="1" id="KW-1133">Transmembrane helix</keyword>
<sequence length="155" mass="17235">MTQNPPAAVRPRLSFKLERWHRRAIYATGAALLASGVAWLVLRYFLRPVSEFGETVNPFEPWAMKLHGLAAMVALFFMGSLIHVHIRRALKSGRNLVTGWAMIATLLLLALTGYGLYYVASEADRPLWSAVHWIVGLAVAGLFVLHIVVGRKSVQ</sequence>
<feature type="transmembrane region" description="Helical" evidence="1">
    <location>
        <begin position="24"/>
        <end position="46"/>
    </location>
</feature>
<feature type="transmembrane region" description="Helical" evidence="1">
    <location>
        <begin position="66"/>
        <end position="84"/>
    </location>
</feature>
<accession>A0ABT2BRQ2</accession>